<dbReference type="PANTHER" id="PTHR21180:SF32">
    <property type="entry name" value="ENDONUCLEASE_EXONUCLEASE_PHOSPHATASE FAMILY DOMAIN-CONTAINING PROTEIN 1"/>
    <property type="match status" value="1"/>
</dbReference>
<keyword evidence="1" id="KW-0812">Transmembrane</keyword>
<dbReference type="Pfam" id="PF12836">
    <property type="entry name" value="HHH_3"/>
    <property type="match status" value="2"/>
</dbReference>
<feature type="transmembrane region" description="Helical" evidence="1">
    <location>
        <begin position="21"/>
        <end position="40"/>
    </location>
</feature>
<evidence type="ECO:0000313" key="2">
    <source>
        <dbReference type="EMBL" id="SHO60509.1"/>
    </source>
</evidence>
<dbReference type="Gene3D" id="1.10.150.280">
    <property type="entry name" value="AF1531-like domain"/>
    <property type="match status" value="2"/>
</dbReference>
<protein>
    <submittedName>
        <fullName evidence="2">Helix-hairpin-helix motif-containing protein</fullName>
    </submittedName>
</protein>
<evidence type="ECO:0000256" key="1">
    <source>
        <dbReference type="SAM" id="Phobius"/>
    </source>
</evidence>
<dbReference type="PANTHER" id="PTHR21180">
    <property type="entry name" value="ENDONUCLEASE/EXONUCLEASE/PHOSPHATASE FAMILY DOMAIN-CONTAINING PROTEIN 1"/>
    <property type="match status" value="1"/>
</dbReference>
<dbReference type="STRING" id="1073327.SAMN04488108_0844"/>
<keyword evidence="3" id="KW-1185">Reference proteome</keyword>
<keyword evidence="1" id="KW-0472">Membrane</keyword>
<dbReference type="AlphaFoldDB" id="A0A1M7Z6L1"/>
<dbReference type="InterPro" id="IPR010994">
    <property type="entry name" value="RuvA_2-like"/>
</dbReference>
<dbReference type="SUPFAM" id="SSF47781">
    <property type="entry name" value="RuvA domain 2-like"/>
    <property type="match status" value="2"/>
</dbReference>
<dbReference type="OrthoDB" id="981124at2"/>
<sequence length="222" mass="25262">MYRRFFYQLKQYLGFTNKESRGFVLLIPFLLILAMIPQLIQKINAKSRVAQSSEIQVLIDSLEQVGFEFVKSPMPIQAPLDTAPSLNQSSLKRIPFSEADSVTLQIVPGIGPTMASRIIKFRESLGGMHSKNQLQDVYGLKEEVAAGIWEYFDFESGISKKVQINEWDVSELAKHPYIGYGEAKVIVAYRNQHGKYTSADDLLNVKIFTSEWINKISPYLDF</sequence>
<dbReference type="InterPro" id="IPR051675">
    <property type="entry name" value="Endo/Exo/Phosphatase_dom_1"/>
</dbReference>
<dbReference type="GO" id="GO:0015628">
    <property type="term" value="P:protein secretion by the type II secretion system"/>
    <property type="evidence" value="ECO:0007669"/>
    <property type="project" value="TreeGrafter"/>
</dbReference>
<keyword evidence="1" id="KW-1133">Transmembrane helix</keyword>
<evidence type="ECO:0000313" key="3">
    <source>
        <dbReference type="Proteomes" id="UP000184609"/>
    </source>
</evidence>
<dbReference type="EMBL" id="FRXN01000001">
    <property type="protein sequence ID" value="SHO60509.1"/>
    <property type="molecule type" value="Genomic_DNA"/>
</dbReference>
<dbReference type="Proteomes" id="UP000184609">
    <property type="component" value="Unassembled WGS sequence"/>
</dbReference>
<accession>A0A1M7Z6L1</accession>
<reference evidence="3" key="1">
    <citation type="submission" date="2016-12" db="EMBL/GenBank/DDBJ databases">
        <authorList>
            <person name="Varghese N."/>
            <person name="Submissions S."/>
        </authorList>
    </citation>
    <scope>NUCLEOTIDE SEQUENCE [LARGE SCALE GENOMIC DNA]</scope>
    <source>
        <strain evidence="3">DSM 25035</strain>
    </source>
</reference>
<dbReference type="GO" id="GO:0015627">
    <property type="term" value="C:type II protein secretion system complex"/>
    <property type="evidence" value="ECO:0007669"/>
    <property type="project" value="TreeGrafter"/>
</dbReference>
<name>A0A1M7Z6L1_9BACT</name>
<dbReference type="RefSeq" id="WP_073570473.1">
    <property type="nucleotide sequence ID" value="NZ_FRXN01000001.1"/>
</dbReference>
<gene>
    <name evidence="2" type="ORF">SAMN04488108_0844</name>
</gene>
<proteinExistence type="predicted"/>
<organism evidence="2 3">
    <name type="scientific">Algoriphagus zhangzhouensis</name>
    <dbReference type="NCBI Taxonomy" id="1073327"/>
    <lineage>
        <taxon>Bacteria</taxon>
        <taxon>Pseudomonadati</taxon>
        <taxon>Bacteroidota</taxon>
        <taxon>Cytophagia</taxon>
        <taxon>Cytophagales</taxon>
        <taxon>Cyclobacteriaceae</taxon>
        <taxon>Algoriphagus</taxon>
    </lineage>
</organism>